<dbReference type="EMBL" id="MWIO01000056">
    <property type="protein sequence ID" value="THD05849.1"/>
    <property type="molecule type" value="Genomic_DNA"/>
</dbReference>
<dbReference type="InterPro" id="IPR007040">
    <property type="entry name" value="Ribosome_modulation_factor"/>
</dbReference>
<proteinExistence type="predicted"/>
<protein>
    <recommendedName>
        <fullName evidence="3">Ribosome modulation factor</fullName>
    </recommendedName>
</protein>
<keyword evidence="2" id="KW-1185">Reference proteome</keyword>
<sequence length="64" mass="7689">MIKENQIEYPLKTWIEGHYVRDRGKPQEPCPYRHGSAMALAWHGGWWHREQSKPTKKSQDEIRD</sequence>
<dbReference type="RefSeq" id="WP_136259647.1">
    <property type="nucleotide sequence ID" value="NZ_MWIO01000056.1"/>
</dbReference>
<organism evidence="1 2">
    <name type="scientific">Rhodanobacter lindaniclasticus</name>
    <dbReference type="NCBI Taxonomy" id="75310"/>
    <lineage>
        <taxon>Bacteria</taxon>
        <taxon>Pseudomonadati</taxon>
        <taxon>Pseudomonadota</taxon>
        <taxon>Gammaproteobacteria</taxon>
        <taxon>Lysobacterales</taxon>
        <taxon>Rhodanobacteraceae</taxon>
        <taxon>Rhodanobacter</taxon>
    </lineage>
</organism>
<evidence type="ECO:0008006" key="3">
    <source>
        <dbReference type="Google" id="ProtNLM"/>
    </source>
</evidence>
<evidence type="ECO:0000313" key="2">
    <source>
        <dbReference type="Proteomes" id="UP000306317"/>
    </source>
</evidence>
<dbReference type="Proteomes" id="UP000306317">
    <property type="component" value="Unassembled WGS sequence"/>
</dbReference>
<name>A0A4S3KBY2_9GAMM</name>
<dbReference type="Pfam" id="PF04957">
    <property type="entry name" value="RMF"/>
    <property type="match status" value="1"/>
</dbReference>
<gene>
    <name evidence="1" type="ORF">B1991_15780</name>
</gene>
<evidence type="ECO:0000313" key="1">
    <source>
        <dbReference type="EMBL" id="THD05849.1"/>
    </source>
</evidence>
<dbReference type="AlphaFoldDB" id="A0A4S3KBY2"/>
<accession>A0A4S3KBY2</accession>
<dbReference type="OrthoDB" id="5957066at2"/>
<comment type="caution">
    <text evidence="1">The sequence shown here is derived from an EMBL/GenBank/DDBJ whole genome shotgun (WGS) entry which is preliminary data.</text>
</comment>
<reference evidence="1 2" key="1">
    <citation type="submission" date="2017-02" db="EMBL/GenBank/DDBJ databases">
        <title>Whole genome sequencing of Rhodanobacter lindaniclasticus DSM 17932.</title>
        <authorList>
            <person name="Kumar S."/>
            <person name="Patil P."/>
            <person name="Patil P.B."/>
        </authorList>
    </citation>
    <scope>NUCLEOTIDE SEQUENCE [LARGE SCALE GENOMIC DNA]</scope>
    <source>
        <strain evidence="1 2">DSM 17932</strain>
    </source>
</reference>